<name>A0A564P0M8_9ENTR</name>
<dbReference type="Proteomes" id="UP000318370">
    <property type="component" value="Unassembled WGS sequence"/>
</dbReference>
<protein>
    <submittedName>
        <fullName evidence="1">Uncharacterized protein</fullName>
    </submittedName>
</protein>
<dbReference type="EMBL" id="CABGHF010000067">
    <property type="protein sequence ID" value="VUT11773.1"/>
    <property type="molecule type" value="Genomic_DNA"/>
</dbReference>
<sequence>MTGEIPLVHRLVNFAVLVAGANAVQRAVQHNVMFAQCGDIVQRQITGGVIAAVAHLIVIDTEVIVQGTAYFVDAGLADIFAARAQHGTQRRFFHHQLQQQLTQTKLQQGIFGQVDFEVFAEGFIGQRGQLFAGLLAHRGVIIIFLQLNLPHAQRTVIKPDKGVADPLIVLSTGATFKVDKQRDAHPVL</sequence>
<proteinExistence type="predicted"/>
<evidence type="ECO:0000313" key="1">
    <source>
        <dbReference type="EMBL" id="VUT11773.1"/>
    </source>
</evidence>
<accession>A0A564P0M8</accession>
<evidence type="ECO:0000313" key="2">
    <source>
        <dbReference type="Proteomes" id="UP000318370"/>
    </source>
</evidence>
<reference evidence="1 2" key="1">
    <citation type="submission" date="2019-07" db="EMBL/GenBank/DDBJ databases">
        <authorList>
            <person name="Brisse S."/>
            <person name="Rodrigues C."/>
            <person name="Thorpe H."/>
        </authorList>
    </citation>
    <scope>NUCLEOTIDE SEQUENCE [LARGE SCALE GENOMIC DNA]</scope>
    <source>
        <strain evidence="1">SB6408</strain>
    </source>
</reference>
<dbReference type="AlphaFoldDB" id="A0A564P0M8"/>
<organism evidence="1 2">
    <name type="scientific">Klebsiella spallanzanii</name>
    <dbReference type="NCBI Taxonomy" id="2587528"/>
    <lineage>
        <taxon>Bacteria</taxon>
        <taxon>Pseudomonadati</taxon>
        <taxon>Pseudomonadota</taxon>
        <taxon>Gammaproteobacteria</taxon>
        <taxon>Enterobacterales</taxon>
        <taxon>Enterobacteriaceae</taxon>
        <taxon>Klebsiella/Raoultella group</taxon>
        <taxon>Klebsiella</taxon>
    </lineage>
</organism>
<gene>
    <name evidence="1" type="ORF">SB6408_03124</name>
</gene>